<accession>A0ACC1NIZ6</accession>
<dbReference type="Proteomes" id="UP001143910">
    <property type="component" value="Unassembled WGS sequence"/>
</dbReference>
<sequence>MEAFDSDIRPHVQVHVVHGFWKREDAHRLQLVKDASLFPNVQLHVAPMPEMFGTHHAKMLILFRRDDTAQVIIHTANMIAKDWTNMTNAVWISPMLPRIIGPSQENLSSENMTRGGGERFKFDLLNYLRSYDRMRPVCANLVARLDEHDFASVKGSLVASVPGTHEAHEEPHGTHWGWDGLAKSLQHVPCQGGKSEVVTQISSIATLGANDTWLRGTLFKALSKRKAAENSQLPLQPQFKVVFPTASEIRASLDGYKSGESIHTKIQSKQHDMQLKYLRPIFHHWAADEATRAGELSIDTVV</sequence>
<gene>
    <name evidence="1" type="ORF">NQ176_g3363</name>
</gene>
<name>A0ACC1NIZ6_9HYPO</name>
<keyword evidence="2" id="KW-1185">Reference proteome</keyword>
<proteinExistence type="predicted"/>
<evidence type="ECO:0000313" key="2">
    <source>
        <dbReference type="Proteomes" id="UP001143910"/>
    </source>
</evidence>
<organism evidence="1 2">
    <name type="scientific">Zarea fungicola</name>
    <dbReference type="NCBI Taxonomy" id="93591"/>
    <lineage>
        <taxon>Eukaryota</taxon>
        <taxon>Fungi</taxon>
        <taxon>Dikarya</taxon>
        <taxon>Ascomycota</taxon>
        <taxon>Pezizomycotina</taxon>
        <taxon>Sordariomycetes</taxon>
        <taxon>Hypocreomycetidae</taxon>
        <taxon>Hypocreales</taxon>
        <taxon>Cordycipitaceae</taxon>
        <taxon>Zarea</taxon>
    </lineage>
</organism>
<comment type="caution">
    <text evidence="1">The sequence shown here is derived from an EMBL/GenBank/DDBJ whole genome shotgun (WGS) entry which is preliminary data.</text>
</comment>
<reference evidence="1" key="1">
    <citation type="submission" date="2022-08" db="EMBL/GenBank/DDBJ databases">
        <title>Genome Sequence of Lecanicillium fungicola.</title>
        <authorList>
            <person name="Buettner E."/>
        </authorList>
    </citation>
    <scope>NUCLEOTIDE SEQUENCE</scope>
    <source>
        <strain evidence="1">Babe33</strain>
    </source>
</reference>
<dbReference type="EMBL" id="JANJQO010000300">
    <property type="protein sequence ID" value="KAJ2979257.1"/>
    <property type="molecule type" value="Genomic_DNA"/>
</dbReference>
<evidence type="ECO:0000313" key="1">
    <source>
        <dbReference type="EMBL" id="KAJ2979257.1"/>
    </source>
</evidence>
<protein>
    <submittedName>
        <fullName evidence="1">Uncharacterized protein</fullName>
    </submittedName>
</protein>